<sequence length="52" mass="6335">MLLSIRLPTWIPCVAQIRVFYFMFFCAYKWQCLKKFVGVKILINLTKWYILS</sequence>
<evidence type="ECO:0000313" key="1">
    <source>
        <dbReference type="EMBL" id="MBX37683.1"/>
    </source>
</evidence>
<name>A0A2P2N5D7_RHIMU</name>
<organism evidence="1">
    <name type="scientific">Rhizophora mucronata</name>
    <name type="common">Asiatic mangrove</name>
    <dbReference type="NCBI Taxonomy" id="61149"/>
    <lineage>
        <taxon>Eukaryota</taxon>
        <taxon>Viridiplantae</taxon>
        <taxon>Streptophyta</taxon>
        <taxon>Embryophyta</taxon>
        <taxon>Tracheophyta</taxon>
        <taxon>Spermatophyta</taxon>
        <taxon>Magnoliopsida</taxon>
        <taxon>eudicotyledons</taxon>
        <taxon>Gunneridae</taxon>
        <taxon>Pentapetalae</taxon>
        <taxon>rosids</taxon>
        <taxon>fabids</taxon>
        <taxon>Malpighiales</taxon>
        <taxon>Rhizophoraceae</taxon>
        <taxon>Rhizophora</taxon>
    </lineage>
</organism>
<dbReference type="AlphaFoldDB" id="A0A2P2N5D7"/>
<proteinExistence type="predicted"/>
<dbReference type="EMBL" id="GGEC01057199">
    <property type="protein sequence ID" value="MBX37683.1"/>
    <property type="molecule type" value="Transcribed_RNA"/>
</dbReference>
<accession>A0A2P2N5D7</accession>
<protein>
    <submittedName>
        <fullName evidence="1">Uncharacterized protein</fullName>
    </submittedName>
</protein>
<reference evidence="1" key="1">
    <citation type="submission" date="2018-02" db="EMBL/GenBank/DDBJ databases">
        <title>Rhizophora mucronata_Transcriptome.</title>
        <authorList>
            <person name="Meera S.P."/>
            <person name="Sreeshan A."/>
            <person name="Augustine A."/>
        </authorList>
    </citation>
    <scope>NUCLEOTIDE SEQUENCE</scope>
    <source>
        <tissue evidence="1">Leaf</tissue>
    </source>
</reference>